<dbReference type="Pfam" id="PF02984">
    <property type="entry name" value="Cyclin_C"/>
    <property type="match status" value="1"/>
</dbReference>
<evidence type="ECO:0000313" key="9">
    <source>
        <dbReference type="EMBL" id="GER32319.1"/>
    </source>
</evidence>
<protein>
    <submittedName>
        <fullName evidence="9">Cyclin D1</fullName>
    </submittedName>
</protein>
<feature type="region of interest" description="Disordered" evidence="6">
    <location>
        <begin position="293"/>
        <end position="334"/>
    </location>
</feature>
<dbReference type="InterPro" id="IPR004367">
    <property type="entry name" value="Cyclin_C-dom"/>
</dbReference>
<dbReference type="InterPro" id="IPR013763">
    <property type="entry name" value="Cyclin-like_dom"/>
</dbReference>
<organism evidence="9 10">
    <name type="scientific">Striga asiatica</name>
    <name type="common">Asiatic witchweed</name>
    <name type="synonym">Buchnera asiatica</name>
    <dbReference type="NCBI Taxonomy" id="4170"/>
    <lineage>
        <taxon>Eukaryota</taxon>
        <taxon>Viridiplantae</taxon>
        <taxon>Streptophyta</taxon>
        <taxon>Embryophyta</taxon>
        <taxon>Tracheophyta</taxon>
        <taxon>Spermatophyta</taxon>
        <taxon>Magnoliopsida</taxon>
        <taxon>eudicotyledons</taxon>
        <taxon>Gunneridae</taxon>
        <taxon>Pentapetalae</taxon>
        <taxon>asterids</taxon>
        <taxon>lamiids</taxon>
        <taxon>Lamiales</taxon>
        <taxon>Orobanchaceae</taxon>
        <taxon>Buchnereae</taxon>
        <taxon>Striga</taxon>
    </lineage>
</organism>
<evidence type="ECO:0000256" key="4">
    <source>
        <dbReference type="ARBA" id="ARBA00023306"/>
    </source>
</evidence>
<dbReference type="Gene3D" id="1.10.472.10">
    <property type="entry name" value="Cyclin-like"/>
    <property type="match status" value="2"/>
</dbReference>
<sequence length="334" mass="37453">MSLSCSDCLSDLLCEEDSTTVLSGVGDDLPEYSSDIESRQPDFEDSIAGLLADERDLAAIIYRPSHEPIDASARAQSVAWILKVQRYYSFQPLTAYLSVNYFDRFLCSHHLSDMKGWPLQLLSVACLSLAAKMEEPLVPSLLDLQVEGAKFIFEAKNIQRMELLVLRVLDWRLRWIAPFCYLSFFALKIDPSGTYTGFLISRARDIILSTIQETSLVEYRPSCIAAAAILCAANDLPNFSSITAQHAESWSHGLHKDNIMICYRLIRKFAMTNRAKKQTKVLPQVRVMAQPSLISSDSSSSSSSLGSSSPSPSNKRRKLNNYYWADDDKTSSEF</sequence>
<dbReference type="InterPro" id="IPR036915">
    <property type="entry name" value="Cyclin-like_sf"/>
</dbReference>
<dbReference type="GO" id="GO:0051301">
    <property type="term" value="P:cell division"/>
    <property type="evidence" value="ECO:0007669"/>
    <property type="project" value="UniProtKB-KW"/>
</dbReference>
<evidence type="ECO:0000256" key="6">
    <source>
        <dbReference type="SAM" id="MobiDB-lite"/>
    </source>
</evidence>
<dbReference type="CDD" id="cd20543">
    <property type="entry name" value="CYCLIN_AtCycD-like_rpt1"/>
    <property type="match status" value="1"/>
</dbReference>
<evidence type="ECO:0000256" key="5">
    <source>
        <dbReference type="RuleBase" id="RU000383"/>
    </source>
</evidence>
<dbReference type="InterPro" id="IPR039361">
    <property type="entry name" value="Cyclin"/>
</dbReference>
<evidence type="ECO:0000256" key="2">
    <source>
        <dbReference type="ARBA" id="ARBA00022618"/>
    </source>
</evidence>
<comment type="caution">
    <text evidence="9">The sequence shown here is derived from an EMBL/GenBank/DDBJ whole genome shotgun (WGS) entry which is preliminary data.</text>
</comment>
<dbReference type="PROSITE" id="PS00292">
    <property type="entry name" value="CYCLINS"/>
    <property type="match status" value="1"/>
</dbReference>
<evidence type="ECO:0000259" key="7">
    <source>
        <dbReference type="SMART" id="SM00385"/>
    </source>
</evidence>
<evidence type="ECO:0000256" key="3">
    <source>
        <dbReference type="ARBA" id="ARBA00023127"/>
    </source>
</evidence>
<dbReference type="SMART" id="SM01332">
    <property type="entry name" value="Cyclin_C"/>
    <property type="match status" value="1"/>
</dbReference>
<evidence type="ECO:0000259" key="8">
    <source>
        <dbReference type="SMART" id="SM01332"/>
    </source>
</evidence>
<evidence type="ECO:0000313" key="10">
    <source>
        <dbReference type="Proteomes" id="UP000325081"/>
    </source>
</evidence>
<accession>A0A5A7PHT7</accession>
<proteinExistence type="inferred from homology"/>
<dbReference type="SUPFAM" id="SSF47954">
    <property type="entry name" value="Cyclin-like"/>
    <property type="match status" value="2"/>
</dbReference>
<keyword evidence="4" id="KW-0131">Cell cycle</keyword>
<feature type="domain" description="Cyclin C-terminal" evidence="8">
    <location>
        <begin position="176"/>
        <end position="305"/>
    </location>
</feature>
<dbReference type="AlphaFoldDB" id="A0A5A7PHT7"/>
<keyword evidence="10" id="KW-1185">Reference proteome</keyword>
<gene>
    <name evidence="9" type="ORF">STAS_08378</name>
</gene>
<evidence type="ECO:0000256" key="1">
    <source>
        <dbReference type="ARBA" id="ARBA00009065"/>
    </source>
</evidence>
<dbReference type="FunFam" id="1.10.472.10:FF:000060">
    <property type="entry name" value="D6-type cyclin"/>
    <property type="match status" value="1"/>
</dbReference>
<dbReference type="InterPro" id="IPR048258">
    <property type="entry name" value="Cyclins_cyclin-box"/>
</dbReference>
<name>A0A5A7PHT7_STRAF</name>
<keyword evidence="2" id="KW-0132">Cell division</keyword>
<dbReference type="EMBL" id="BKCP01004583">
    <property type="protein sequence ID" value="GER32319.1"/>
    <property type="molecule type" value="Genomic_DNA"/>
</dbReference>
<dbReference type="PANTHER" id="PTHR10177">
    <property type="entry name" value="CYCLINS"/>
    <property type="match status" value="1"/>
</dbReference>
<dbReference type="InterPro" id="IPR006671">
    <property type="entry name" value="Cyclin_N"/>
</dbReference>
<dbReference type="Pfam" id="PF00134">
    <property type="entry name" value="Cyclin_N"/>
    <property type="match status" value="1"/>
</dbReference>
<reference evidence="10" key="1">
    <citation type="journal article" date="2019" name="Curr. Biol.">
        <title>Genome Sequence of Striga asiatica Provides Insight into the Evolution of Plant Parasitism.</title>
        <authorList>
            <person name="Yoshida S."/>
            <person name="Kim S."/>
            <person name="Wafula E.K."/>
            <person name="Tanskanen J."/>
            <person name="Kim Y.M."/>
            <person name="Honaas L."/>
            <person name="Yang Z."/>
            <person name="Spallek T."/>
            <person name="Conn C.E."/>
            <person name="Ichihashi Y."/>
            <person name="Cheong K."/>
            <person name="Cui S."/>
            <person name="Der J.P."/>
            <person name="Gundlach H."/>
            <person name="Jiao Y."/>
            <person name="Hori C."/>
            <person name="Ishida J.K."/>
            <person name="Kasahara H."/>
            <person name="Kiba T."/>
            <person name="Kim M.S."/>
            <person name="Koo N."/>
            <person name="Laohavisit A."/>
            <person name="Lee Y.H."/>
            <person name="Lumba S."/>
            <person name="McCourt P."/>
            <person name="Mortimer J.C."/>
            <person name="Mutuku J.M."/>
            <person name="Nomura T."/>
            <person name="Sasaki-Sekimoto Y."/>
            <person name="Seto Y."/>
            <person name="Wang Y."/>
            <person name="Wakatake T."/>
            <person name="Sakakibara H."/>
            <person name="Demura T."/>
            <person name="Yamaguchi S."/>
            <person name="Yoneyama K."/>
            <person name="Manabe R.I."/>
            <person name="Nelson D.C."/>
            <person name="Schulman A.H."/>
            <person name="Timko M.P."/>
            <person name="dePamphilis C.W."/>
            <person name="Choi D."/>
            <person name="Shirasu K."/>
        </authorList>
    </citation>
    <scope>NUCLEOTIDE SEQUENCE [LARGE SCALE GENOMIC DNA]</scope>
    <source>
        <strain evidence="10">cv. UVA1</strain>
    </source>
</reference>
<dbReference type="OrthoDB" id="5590282at2759"/>
<comment type="similarity">
    <text evidence="1">Belongs to the cyclin family. Cyclin D subfamily.</text>
</comment>
<dbReference type="Proteomes" id="UP000325081">
    <property type="component" value="Unassembled WGS sequence"/>
</dbReference>
<feature type="domain" description="Cyclin-like" evidence="7">
    <location>
        <begin position="79"/>
        <end position="167"/>
    </location>
</feature>
<dbReference type="CDD" id="cd20544">
    <property type="entry name" value="CYCLIN_AtCycD-like_rpt2"/>
    <property type="match status" value="1"/>
</dbReference>
<feature type="compositionally biased region" description="Low complexity" evidence="6">
    <location>
        <begin position="293"/>
        <end position="313"/>
    </location>
</feature>
<keyword evidence="3 5" id="KW-0195">Cyclin</keyword>
<dbReference type="SMART" id="SM00385">
    <property type="entry name" value="CYCLIN"/>
    <property type="match status" value="1"/>
</dbReference>